<feature type="domain" description="ACT" evidence="1">
    <location>
        <begin position="4"/>
        <end position="77"/>
    </location>
</feature>
<dbReference type="Gene3D" id="3.30.70.260">
    <property type="match status" value="1"/>
</dbReference>
<evidence type="ECO:0000313" key="3">
    <source>
        <dbReference type="Proteomes" id="UP000233482"/>
    </source>
</evidence>
<dbReference type="RefSeq" id="WP_101030909.1">
    <property type="nucleotide sequence ID" value="NZ_CP073801.1"/>
</dbReference>
<dbReference type="PROSITE" id="PS51671">
    <property type="entry name" value="ACT"/>
    <property type="match status" value="1"/>
</dbReference>
<organism evidence="2 3">
    <name type="scientific">Macrococcoides caseolyticum</name>
    <dbReference type="NCBI Taxonomy" id="69966"/>
    <lineage>
        <taxon>Bacteria</taxon>
        <taxon>Bacillati</taxon>
        <taxon>Bacillota</taxon>
        <taxon>Bacilli</taxon>
        <taxon>Bacillales</taxon>
        <taxon>Staphylococcaceae</taxon>
        <taxon>Macrococcoides</taxon>
    </lineage>
</organism>
<dbReference type="Proteomes" id="UP000233482">
    <property type="component" value="Unassembled WGS sequence"/>
</dbReference>
<dbReference type="SUPFAM" id="SSF55021">
    <property type="entry name" value="ACT-like"/>
    <property type="match status" value="1"/>
</dbReference>
<accession>A0A855GX67</accession>
<dbReference type="EMBL" id="PIXC01000008">
    <property type="protein sequence ID" value="PKE26472.1"/>
    <property type="molecule type" value="Genomic_DNA"/>
</dbReference>
<gene>
    <name evidence="2" type="ORF">CW686_04995</name>
</gene>
<dbReference type="InterPro" id="IPR002912">
    <property type="entry name" value="ACT_dom"/>
</dbReference>
<dbReference type="Pfam" id="PF13710">
    <property type="entry name" value="ACT_5"/>
    <property type="match status" value="1"/>
</dbReference>
<dbReference type="InterPro" id="IPR045865">
    <property type="entry name" value="ACT-like_dom_sf"/>
</dbReference>
<name>A0A855GX67_9STAP</name>
<comment type="caution">
    <text evidence="2">The sequence shown here is derived from an EMBL/GenBank/DDBJ whole genome shotgun (WGS) entry which is preliminary data.</text>
</comment>
<evidence type="ECO:0000313" key="2">
    <source>
        <dbReference type="EMBL" id="PKE26472.1"/>
    </source>
</evidence>
<protein>
    <recommendedName>
        <fullName evidence="1">ACT domain-containing protein</fullName>
    </recommendedName>
</protein>
<reference evidence="2 3" key="1">
    <citation type="submission" date="2017-12" db="EMBL/GenBank/DDBJ databases">
        <title>Genomics of Macrococcus caseolyticus.</title>
        <authorList>
            <person name="MacFadyen A.C."/>
            <person name="Paterson G.K."/>
        </authorList>
    </citation>
    <scope>NUCLEOTIDE SEQUENCE [LARGE SCALE GENOMIC DNA]</scope>
    <source>
        <strain evidence="2 3">5788_EF188</strain>
    </source>
</reference>
<sequence>MNYSLSICMTDRPEVLNRITSICFRRDIRVIALHGQSEGEQFNLTLEVALRSGQNIHTVIKQLEKPITVLSVVNNTTQEVL</sequence>
<proteinExistence type="predicted"/>
<dbReference type="AlphaFoldDB" id="A0A855GX67"/>
<evidence type="ECO:0000259" key="1">
    <source>
        <dbReference type="PROSITE" id="PS51671"/>
    </source>
</evidence>